<dbReference type="PANTHER" id="PTHR48090:SF1">
    <property type="entry name" value="PROPHAGE BACTOPRENOL GLUCOSYL TRANSFERASE HOMOLOG"/>
    <property type="match status" value="1"/>
</dbReference>
<dbReference type="SUPFAM" id="SSF53448">
    <property type="entry name" value="Nucleotide-diphospho-sugar transferases"/>
    <property type="match status" value="1"/>
</dbReference>
<keyword evidence="3" id="KW-0328">Glycosyltransferase</keyword>
<dbReference type="Proteomes" id="UP001499878">
    <property type="component" value="Unassembled WGS sequence"/>
</dbReference>
<keyword evidence="6 9" id="KW-1133">Transmembrane helix</keyword>
<keyword evidence="7 9" id="KW-0472">Membrane</keyword>
<comment type="subcellular location">
    <subcellularLocation>
        <location evidence="1">Membrane</location>
        <topology evidence="1">Multi-pass membrane protein</topology>
    </subcellularLocation>
</comment>
<organism evidence="11 12">
    <name type="scientific">Streptomyces thinghirensis</name>
    <dbReference type="NCBI Taxonomy" id="551547"/>
    <lineage>
        <taxon>Bacteria</taxon>
        <taxon>Bacillati</taxon>
        <taxon>Actinomycetota</taxon>
        <taxon>Actinomycetes</taxon>
        <taxon>Kitasatosporales</taxon>
        <taxon>Streptomycetaceae</taxon>
        <taxon>Streptomyces</taxon>
    </lineage>
</organism>
<keyword evidence="12" id="KW-1185">Reference proteome</keyword>
<sequence>MPEERDEELHEPIVLSVVIPMYNEEEVLPALVSRLRPVLTELGVPHEVVAVDDGSGDRTAELLAAFRLGWPELRVVALRRNSGHQAALTAGLDRASGAYVVSLDADLQDPPEKIPDMLALARAEGLDIVYGVRADRSSDTGFKRWSAGLYYRLMRRLAGPSVPAQAGDFRLLSRAAVDALKALPDQQRVYRLLVPWLGFPSGQVTYERAPRTAGRTKYPLGRMIRLAVDSVTGFSAAPLRIATWLGAGAFVVCLALLVYTLTAFALGRTVPGWTSLFTGIVFIGAVQLICVGLLGEYVGRIYTAVQNRPTYFVRDDTAHPGATDASPDATPGGTPDRRPEHAPGASGGTSGRRSEQAPGATGATSGRRPESVTGAAGQAPDPRCEPVPGASGGAADAQPESVPGASDGASDSRSGPAPGATEESASTGAGPGVGGPDGADGLTAEASAPGAAARPPVPREAPAAPADGARVPVPRV</sequence>
<feature type="compositionally biased region" description="Low complexity" evidence="8">
    <location>
        <begin position="439"/>
        <end position="466"/>
    </location>
</feature>
<name>A0ABP9TAU9_9ACTN</name>
<evidence type="ECO:0000313" key="11">
    <source>
        <dbReference type="EMBL" id="GAA5215118.1"/>
    </source>
</evidence>
<feature type="transmembrane region" description="Helical" evidence="9">
    <location>
        <begin position="244"/>
        <end position="266"/>
    </location>
</feature>
<protein>
    <recommendedName>
        <fullName evidence="10">Glycosyltransferase 2-like domain-containing protein</fullName>
    </recommendedName>
</protein>
<dbReference type="Gene3D" id="3.90.550.10">
    <property type="entry name" value="Spore Coat Polysaccharide Biosynthesis Protein SpsA, Chain A"/>
    <property type="match status" value="1"/>
</dbReference>
<dbReference type="InterPro" id="IPR029044">
    <property type="entry name" value="Nucleotide-diphossugar_trans"/>
</dbReference>
<comment type="similarity">
    <text evidence="2">Belongs to the glycosyltransferase 2 family.</text>
</comment>
<evidence type="ECO:0000259" key="10">
    <source>
        <dbReference type="Pfam" id="PF00535"/>
    </source>
</evidence>
<keyword evidence="4" id="KW-0808">Transferase</keyword>
<dbReference type="EMBL" id="BAABJR010000020">
    <property type="protein sequence ID" value="GAA5215118.1"/>
    <property type="molecule type" value="Genomic_DNA"/>
</dbReference>
<feature type="transmembrane region" description="Helical" evidence="9">
    <location>
        <begin position="272"/>
        <end position="294"/>
    </location>
</feature>
<dbReference type="CDD" id="cd04187">
    <property type="entry name" value="DPM1_like_bac"/>
    <property type="match status" value="1"/>
</dbReference>
<evidence type="ECO:0000256" key="5">
    <source>
        <dbReference type="ARBA" id="ARBA00022692"/>
    </source>
</evidence>
<accession>A0ABP9TAU9</accession>
<keyword evidence="5 9" id="KW-0812">Transmembrane</keyword>
<comment type="caution">
    <text evidence="11">The sequence shown here is derived from an EMBL/GenBank/DDBJ whole genome shotgun (WGS) entry which is preliminary data.</text>
</comment>
<dbReference type="InterPro" id="IPR001173">
    <property type="entry name" value="Glyco_trans_2-like"/>
</dbReference>
<feature type="region of interest" description="Disordered" evidence="8">
    <location>
        <begin position="315"/>
        <end position="476"/>
    </location>
</feature>
<dbReference type="PANTHER" id="PTHR48090">
    <property type="entry name" value="UNDECAPRENYL-PHOSPHATE 4-DEOXY-4-FORMAMIDO-L-ARABINOSE TRANSFERASE-RELATED"/>
    <property type="match status" value="1"/>
</dbReference>
<dbReference type="Pfam" id="PF00535">
    <property type="entry name" value="Glycos_transf_2"/>
    <property type="match status" value="1"/>
</dbReference>
<evidence type="ECO:0000256" key="1">
    <source>
        <dbReference type="ARBA" id="ARBA00004141"/>
    </source>
</evidence>
<feature type="domain" description="Glycosyltransferase 2-like" evidence="10">
    <location>
        <begin position="16"/>
        <end position="179"/>
    </location>
</feature>
<gene>
    <name evidence="11" type="ORF">GCM10023323_62890</name>
</gene>
<proteinExistence type="inferred from homology"/>
<evidence type="ECO:0000256" key="9">
    <source>
        <dbReference type="SAM" id="Phobius"/>
    </source>
</evidence>
<evidence type="ECO:0000313" key="12">
    <source>
        <dbReference type="Proteomes" id="UP001499878"/>
    </source>
</evidence>
<dbReference type="InterPro" id="IPR050256">
    <property type="entry name" value="Glycosyltransferase_2"/>
</dbReference>
<evidence type="ECO:0000256" key="2">
    <source>
        <dbReference type="ARBA" id="ARBA00006739"/>
    </source>
</evidence>
<evidence type="ECO:0000256" key="6">
    <source>
        <dbReference type="ARBA" id="ARBA00022989"/>
    </source>
</evidence>
<evidence type="ECO:0000256" key="3">
    <source>
        <dbReference type="ARBA" id="ARBA00022676"/>
    </source>
</evidence>
<reference evidence="12" key="1">
    <citation type="journal article" date="2019" name="Int. J. Syst. Evol. Microbiol.">
        <title>The Global Catalogue of Microorganisms (GCM) 10K type strain sequencing project: providing services to taxonomists for standard genome sequencing and annotation.</title>
        <authorList>
            <consortium name="The Broad Institute Genomics Platform"/>
            <consortium name="The Broad Institute Genome Sequencing Center for Infectious Disease"/>
            <person name="Wu L."/>
            <person name="Ma J."/>
        </authorList>
    </citation>
    <scope>NUCLEOTIDE SEQUENCE [LARGE SCALE GENOMIC DNA]</scope>
    <source>
        <strain evidence="12">JCM 18306</strain>
    </source>
</reference>
<feature type="compositionally biased region" description="Gly residues" evidence="8">
    <location>
        <begin position="429"/>
        <end position="438"/>
    </location>
</feature>
<feature type="compositionally biased region" description="Low complexity" evidence="8">
    <location>
        <begin position="403"/>
        <end position="417"/>
    </location>
</feature>
<evidence type="ECO:0000256" key="8">
    <source>
        <dbReference type="SAM" id="MobiDB-lite"/>
    </source>
</evidence>
<evidence type="ECO:0000256" key="7">
    <source>
        <dbReference type="ARBA" id="ARBA00023136"/>
    </source>
</evidence>
<evidence type="ECO:0000256" key="4">
    <source>
        <dbReference type="ARBA" id="ARBA00022679"/>
    </source>
</evidence>